<organism evidence="1 2">
    <name type="scientific">Halioxenophilus aromaticivorans</name>
    <dbReference type="NCBI Taxonomy" id="1306992"/>
    <lineage>
        <taxon>Bacteria</taxon>
        <taxon>Pseudomonadati</taxon>
        <taxon>Pseudomonadota</taxon>
        <taxon>Gammaproteobacteria</taxon>
        <taxon>Alteromonadales</taxon>
        <taxon>Alteromonadaceae</taxon>
        <taxon>Halioxenophilus</taxon>
    </lineage>
</organism>
<evidence type="ECO:0000313" key="1">
    <source>
        <dbReference type="EMBL" id="GAA4958894.1"/>
    </source>
</evidence>
<evidence type="ECO:0000313" key="2">
    <source>
        <dbReference type="Proteomes" id="UP001409585"/>
    </source>
</evidence>
<dbReference type="EMBL" id="BAABLX010000077">
    <property type="protein sequence ID" value="GAA4958894.1"/>
    <property type="molecule type" value="Genomic_DNA"/>
</dbReference>
<dbReference type="AlphaFoldDB" id="A0AAV3U9I9"/>
<gene>
    <name evidence="1" type="ORF">GCM10025791_44640</name>
</gene>
<dbReference type="Gene3D" id="4.10.280.80">
    <property type="match status" value="1"/>
</dbReference>
<comment type="caution">
    <text evidence="1">The sequence shown here is derived from an EMBL/GenBank/DDBJ whole genome shotgun (WGS) entry which is preliminary data.</text>
</comment>
<proteinExistence type="predicted"/>
<dbReference type="Pfam" id="PF14113">
    <property type="entry name" value="Tae4"/>
    <property type="match status" value="1"/>
</dbReference>
<name>A0AAV3U9I9_9ALTE</name>
<dbReference type="RefSeq" id="WP_345427517.1">
    <property type="nucleotide sequence ID" value="NZ_AP031496.1"/>
</dbReference>
<keyword evidence="2" id="KW-1185">Reference proteome</keyword>
<dbReference type="Gene3D" id="3.90.1720.80">
    <property type="match status" value="1"/>
</dbReference>
<dbReference type="Proteomes" id="UP001409585">
    <property type="component" value="Unassembled WGS sequence"/>
</dbReference>
<accession>A0AAV3U9I9</accession>
<reference evidence="2" key="1">
    <citation type="journal article" date="2019" name="Int. J. Syst. Evol. Microbiol.">
        <title>The Global Catalogue of Microorganisms (GCM) 10K type strain sequencing project: providing services to taxonomists for standard genome sequencing and annotation.</title>
        <authorList>
            <consortium name="The Broad Institute Genomics Platform"/>
            <consortium name="The Broad Institute Genome Sequencing Center for Infectious Disease"/>
            <person name="Wu L."/>
            <person name="Ma J."/>
        </authorList>
    </citation>
    <scope>NUCLEOTIDE SEQUENCE [LARGE SCALE GENOMIC DNA]</scope>
    <source>
        <strain evidence="2">JCM 19134</strain>
    </source>
</reference>
<protein>
    <submittedName>
        <fullName evidence="1">Type VI secretion system amidase effector protein Tae4</fullName>
    </submittedName>
</protein>
<dbReference type="InterPro" id="IPR025562">
    <property type="entry name" value="Tae4"/>
</dbReference>
<sequence length="162" mass="18492">MRPTYQTLKSNYYSSNELAANFVDGETLYSEIGYDQNKLIEQNSGYVNTCATRVSLALLKSGVRFQGRLKIKQGAYEGYKVEPGAKLLADQLMDNPKFGRPEIYKPNEFVEKVKNRKGIVLFWKIAGYGGGHIDLIEVHNAVSVCNSNCYFQSKEIWFWELK</sequence>